<accession>A0ABT4VVK0</accession>
<dbReference type="InterPro" id="IPR038695">
    <property type="entry name" value="Saro_0823-like_sf"/>
</dbReference>
<evidence type="ECO:0000256" key="1">
    <source>
        <dbReference type="SAM" id="SignalP"/>
    </source>
</evidence>
<dbReference type="PANTHER" id="PTHR37953">
    <property type="entry name" value="UPF0127 PROTEIN MJ1496"/>
    <property type="match status" value="1"/>
</dbReference>
<protein>
    <submittedName>
        <fullName evidence="2">DUF192 domain-containing protein</fullName>
    </submittedName>
</protein>
<dbReference type="PANTHER" id="PTHR37953:SF1">
    <property type="entry name" value="UPF0127 PROTEIN MJ1496"/>
    <property type="match status" value="1"/>
</dbReference>
<evidence type="ECO:0000313" key="3">
    <source>
        <dbReference type="Proteomes" id="UP001148313"/>
    </source>
</evidence>
<dbReference type="RefSeq" id="WP_271092616.1">
    <property type="nucleotide sequence ID" value="NZ_JAPJZH010000030.1"/>
</dbReference>
<feature type="signal peptide" evidence="1">
    <location>
        <begin position="1"/>
        <end position="22"/>
    </location>
</feature>
<dbReference type="EMBL" id="JAPJZH010000030">
    <property type="protein sequence ID" value="MDA4848740.1"/>
    <property type="molecule type" value="Genomic_DNA"/>
</dbReference>
<keyword evidence="3" id="KW-1185">Reference proteome</keyword>
<proteinExistence type="predicted"/>
<dbReference type="Proteomes" id="UP001148313">
    <property type="component" value="Unassembled WGS sequence"/>
</dbReference>
<sequence>MVRPRLLLALLILVFSAGVSSANDRLQVATDSGTYDYTVELALTNGERAVGLMHREWMAPDAGMLFRFDDVRPVSMWMRNTLIPLDMIFIRPDGTVATIHRNAEPLSEKIINSKEPVRFVLELNAGDVDRMGLKPGDEIRHPIIQGQ</sequence>
<reference evidence="2" key="1">
    <citation type="submission" date="2022-11" db="EMBL/GenBank/DDBJ databases">
        <title>Hoeflea poritis sp. nov., isolated from scleractinian coral Porites lutea.</title>
        <authorList>
            <person name="Zhang G."/>
            <person name="Wei Q."/>
            <person name="Cai L."/>
        </authorList>
    </citation>
    <scope>NUCLEOTIDE SEQUENCE</scope>
    <source>
        <strain evidence="2">E7-10</strain>
    </source>
</reference>
<evidence type="ECO:0000313" key="2">
    <source>
        <dbReference type="EMBL" id="MDA4848740.1"/>
    </source>
</evidence>
<dbReference type="Pfam" id="PF02643">
    <property type="entry name" value="DUF192"/>
    <property type="match status" value="1"/>
</dbReference>
<name>A0ABT4VVK0_9HYPH</name>
<comment type="caution">
    <text evidence="2">The sequence shown here is derived from an EMBL/GenBank/DDBJ whole genome shotgun (WGS) entry which is preliminary data.</text>
</comment>
<gene>
    <name evidence="2" type="ORF">OOZ53_25530</name>
</gene>
<dbReference type="InterPro" id="IPR003795">
    <property type="entry name" value="DUF192"/>
</dbReference>
<keyword evidence="1" id="KW-0732">Signal</keyword>
<dbReference type="Gene3D" id="2.60.120.1140">
    <property type="entry name" value="Protein of unknown function DUF192"/>
    <property type="match status" value="1"/>
</dbReference>
<organism evidence="2 3">
    <name type="scientific">Hoeflea poritis</name>
    <dbReference type="NCBI Taxonomy" id="2993659"/>
    <lineage>
        <taxon>Bacteria</taxon>
        <taxon>Pseudomonadati</taxon>
        <taxon>Pseudomonadota</taxon>
        <taxon>Alphaproteobacteria</taxon>
        <taxon>Hyphomicrobiales</taxon>
        <taxon>Rhizobiaceae</taxon>
        <taxon>Hoeflea</taxon>
    </lineage>
</organism>
<feature type="chain" id="PRO_5047372890" evidence="1">
    <location>
        <begin position="23"/>
        <end position="147"/>
    </location>
</feature>